<dbReference type="InterPro" id="IPR001296">
    <property type="entry name" value="Glyco_trans_1"/>
</dbReference>
<dbReference type="Pfam" id="PF00534">
    <property type="entry name" value="Glycos_transf_1"/>
    <property type="match status" value="1"/>
</dbReference>
<name>A0A1I7GDA5_9PROT</name>
<dbReference type="EMBL" id="FPBZ01000004">
    <property type="protein sequence ID" value="SFU46420.1"/>
    <property type="molecule type" value="Genomic_DNA"/>
</dbReference>
<dbReference type="PANTHER" id="PTHR45947">
    <property type="entry name" value="SULFOQUINOVOSYL TRANSFERASE SQD2"/>
    <property type="match status" value="1"/>
</dbReference>
<dbReference type="GO" id="GO:0016757">
    <property type="term" value="F:glycosyltransferase activity"/>
    <property type="evidence" value="ECO:0007669"/>
    <property type="project" value="InterPro"/>
</dbReference>
<reference evidence="4" key="1">
    <citation type="submission" date="2016-10" db="EMBL/GenBank/DDBJ databases">
        <authorList>
            <person name="Varghese N."/>
            <person name="Submissions S."/>
        </authorList>
    </citation>
    <scope>NUCLEOTIDE SEQUENCE [LARGE SCALE GENOMIC DNA]</scope>
    <source>
        <strain evidence="4">Nl14</strain>
    </source>
</reference>
<sequence>MLLSGLSPTSGHKILLTSRSGQLGGMELRLADIAGLLAKGGHIPLLGLSPFPGRDLWLDRVLTENPTFSRFEFDPPPFFEEWAWRRRNLALARTFWVPKLRHAGIGLAHIFYAWTFEGGTRLWLCHKAGIPSVLSIHNAFPNVQLTPWHERLTRESFVSIRGLYAVSQSALDHFISIYGAYLRDKTATQVIPNAVDVSRFIPSPDIRHQTRFELSIPQNAKVIGSIGRIDEQKEPFHVLKVFECLWRCRQDIFLLFCGQGPLEAMVRAEVASKPWGDRVRFLGFRKDVDRVFPALDVHLLLSRQEGFGTSTVEAMACGIPVVATNVPGTRDILSGCKAGRLVAYKDIEGAAVLVNVFLDSFEMQFATGQIARQIAVNHYSKEMWARRIERFYSEVSNLR</sequence>
<dbReference type="AlphaFoldDB" id="A0A1I7GDA5"/>
<evidence type="ECO:0000313" key="3">
    <source>
        <dbReference type="EMBL" id="SFU46420.1"/>
    </source>
</evidence>
<organism evidence="3 4">
    <name type="scientific">Nitrosospira multiformis</name>
    <dbReference type="NCBI Taxonomy" id="1231"/>
    <lineage>
        <taxon>Bacteria</taxon>
        <taxon>Pseudomonadati</taxon>
        <taxon>Pseudomonadota</taxon>
        <taxon>Betaproteobacteria</taxon>
        <taxon>Nitrosomonadales</taxon>
        <taxon>Nitrosomonadaceae</taxon>
        <taxon>Nitrosospira</taxon>
    </lineage>
</organism>
<proteinExistence type="predicted"/>
<dbReference type="Proteomes" id="UP000182649">
    <property type="component" value="Unassembled WGS sequence"/>
</dbReference>
<gene>
    <name evidence="3" type="ORF">SAMN05216417_104140</name>
</gene>
<feature type="domain" description="Glycosyl transferase family 1" evidence="1">
    <location>
        <begin position="209"/>
        <end position="372"/>
    </location>
</feature>
<protein>
    <submittedName>
        <fullName evidence="3">Uncharacterized protein</fullName>
    </submittedName>
</protein>
<feature type="domain" description="Glycosyltransferase subfamily 4-like N-terminal" evidence="2">
    <location>
        <begin position="24"/>
        <end position="199"/>
    </location>
</feature>
<evidence type="ECO:0000313" key="4">
    <source>
        <dbReference type="Proteomes" id="UP000182649"/>
    </source>
</evidence>
<dbReference type="Gene3D" id="3.40.50.2000">
    <property type="entry name" value="Glycogen Phosphorylase B"/>
    <property type="match status" value="2"/>
</dbReference>
<dbReference type="CDD" id="cd03801">
    <property type="entry name" value="GT4_PimA-like"/>
    <property type="match status" value="1"/>
</dbReference>
<dbReference type="InterPro" id="IPR050194">
    <property type="entry name" value="Glycosyltransferase_grp1"/>
</dbReference>
<dbReference type="InterPro" id="IPR028098">
    <property type="entry name" value="Glyco_trans_4-like_N"/>
</dbReference>
<dbReference type="Pfam" id="PF13439">
    <property type="entry name" value="Glyco_transf_4"/>
    <property type="match status" value="1"/>
</dbReference>
<accession>A0A1I7GDA5</accession>
<dbReference type="SUPFAM" id="SSF53756">
    <property type="entry name" value="UDP-Glycosyltransferase/glycogen phosphorylase"/>
    <property type="match status" value="1"/>
</dbReference>
<evidence type="ECO:0000259" key="2">
    <source>
        <dbReference type="Pfam" id="PF13439"/>
    </source>
</evidence>
<evidence type="ECO:0000259" key="1">
    <source>
        <dbReference type="Pfam" id="PF00534"/>
    </source>
</evidence>
<dbReference type="PANTHER" id="PTHR45947:SF3">
    <property type="entry name" value="SULFOQUINOVOSYL TRANSFERASE SQD2"/>
    <property type="match status" value="1"/>
</dbReference>